<keyword evidence="2" id="KW-1185">Reference proteome</keyword>
<comment type="caution">
    <text evidence="1">The sequence shown here is derived from an EMBL/GenBank/DDBJ whole genome shotgun (WGS) entry which is preliminary data.</text>
</comment>
<sequence length="257" mass="30445">MRKMKAAVVDEYLHHLFVHGNESHNFALFSGMAFPSFISYYSDAQVLLLLEHGYADASFDMHTQFEYIEQTEIRDFVRSLQDQKTRLCLLDIVEEKRLLQLSPQEQAELLYVAHKKETFRSPFYHVLKNRFVFLSDEQDRVSKVYFREYDDMMKLIVHVCNQFAVQRSRNSLFFRRRVQQVVPELPMEEFQKFEDILEDGTLLSLAKMDDGTYRLELREVQDPSFPDEIMEDIESYLSQPTLGVIAFIARPKLEESQ</sequence>
<accession>A0ABV8UUJ5</accession>
<evidence type="ECO:0000313" key="2">
    <source>
        <dbReference type="Proteomes" id="UP001595733"/>
    </source>
</evidence>
<dbReference type="RefSeq" id="WP_378141126.1">
    <property type="nucleotide sequence ID" value="NZ_JBHSEF010000021.1"/>
</dbReference>
<proteinExistence type="predicted"/>
<evidence type="ECO:0000313" key="1">
    <source>
        <dbReference type="EMBL" id="MFC4354854.1"/>
    </source>
</evidence>
<protein>
    <submittedName>
        <fullName evidence="1">Uncharacterized protein</fullName>
    </submittedName>
</protein>
<dbReference type="Proteomes" id="UP001595733">
    <property type="component" value="Unassembled WGS sequence"/>
</dbReference>
<organism evidence="1 2">
    <name type="scientific">Chryseomicrobium palamuruense</name>
    <dbReference type="NCBI Taxonomy" id="682973"/>
    <lineage>
        <taxon>Bacteria</taxon>
        <taxon>Bacillati</taxon>
        <taxon>Bacillota</taxon>
        <taxon>Bacilli</taxon>
        <taxon>Bacillales</taxon>
        <taxon>Caryophanaceae</taxon>
        <taxon>Chryseomicrobium</taxon>
    </lineage>
</organism>
<name>A0ABV8UUJ5_9BACL</name>
<gene>
    <name evidence="1" type="ORF">ACFO0S_07325</name>
</gene>
<reference evidence="2" key="1">
    <citation type="journal article" date="2019" name="Int. J. Syst. Evol. Microbiol.">
        <title>The Global Catalogue of Microorganisms (GCM) 10K type strain sequencing project: providing services to taxonomists for standard genome sequencing and annotation.</title>
        <authorList>
            <consortium name="The Broad Institute Genomics Platform"/>
            <consortium name="The Broad Institute Genome Sequencing Center for Infectious Disease"/>
            <person name="Wu L."/>
            <person name="Ma J."/>
        </authorList>
    </citation>
    <scope>NUCLEOTIDE SEQUENCE [LARGE SCALE GENOMIC DNA]</scope>
    <source>
        <strain evidence="2">CCUG 50353</strain>
    </source>
</reference>
<dbReference type="EMBL" id="JBHSEF010000021">
    <property type="protein sequence ID" value="MFC4354854.1"/>
    <property type="molecule type" value="Genomic_DNA"/>
</dbReference>